<feature type="compositionally biased region" description="Basic and acidic residues" evidence="1">
    <location>
        <begin position="99"/>
        <end position="111"/>
    </location>
</feature>
<evidence type="ECO:0000313" key="3">
    <source>
        <dbReference type="EMBL" id="KAF2006121.1"/>
    </source>
</evidence>
<keyword evidence="4" id="KW-1185">Reference proteome</keyword>
<feature type="compositionally biased region" description="Polar residues" evidence="1">
    <location>
        <begin position="149"/>
        <end position="173"/>
    </location>
</feature>
<dbReference type="InterPro" id="IPR058925">
    <property type="entry name" value="zf-C2H2_AcuF"/>
</dbReference>
<dbReference type="InterPro" id="IPR011006">
    <property type="entry name" value="CheY-like_superfamily"/>
</dbReference>
<evidence type="ECO:0000259" key="2">
    <source>
        <dbReference type="Pfam" id="PF26082"/>
    </source>
</evidence>
<evidence type="ECO:0000256" key="1">
    <source>
        <dbReference type="SAM" id="MobiDB-lite"/>
    </source>
</evidence>
<feature type="region of interest" description="Disordered" evidence="1">
    <location>
        <begin position="756"/>
        <end position="815"/>
    </location>
</feature>
<feature type="region of interest" description="Disordered" evidence="1">
    <location>
        <begin position="556"/>
        <end position="585"/>
    </location>
</feature>
<protein>
    <recommendedName>
        <fullName evidence="2">Oxidoreductase acuF-like C2H2 type zinc-finger domain-containing protein</fullName>
    </recommendedName>
</protein>
<dbReference type="Gene3D" id="3.40.50.2300">
    <property type="match status" value="1"/>
</dbReference>
<organism evidence="3 4">
    <name type="scientific">Amniculicola lignicola CBS 123094</name>
    <dbReference type="NCBI Taxonomy" id="1392246"/>
    <lineage>
        <taxon>Eukaryota</taxon>
        <taxon>Fungi</taxon>
        <taxon>Dikarya</taxon>
        <taxon>Ascomycota</taxon>
        <taxon>Pezizomycotina</taxon>
        <taxon>Dothideomycetes</taxon>
        <taxon>Pleosporomycetidae</taxon>
        <taxon>Pleosporales</taxon>
        <taxon>Amniculicolaceae</taxon>
        <taxon>Amniculicola</taxon>
    </lineage>
</organism>
<dbReference type="AlphaFoldDB" id="A0A6A5X0M6"/>
<dbReference type="OrthoDB" id="20872at2759"/>
<dbReference type="Proteomes" id="UP000799779">
    <property type="component" value="Unassembled WGS sequence"/>
</dbReference>
<dbReference type="Pfam" id="PF26082">
    <property type="entry name" value="zf-C2H2_AcuF"/>
    <property type="match status" value="1"/>
</dbReference>
<feature type="compositionally biased region" description="Acidic residues" evidence="1">
    <location>
        <begin position="124"/>
        <end position="143"/>
    </location>
</feature>
<dbReference type="PANTHER" id="PTHR35391">
    <property type="entry name" value="C2H2-TYPE DOMAIN-CONTAINING PROTEIN-RELATED"/>
    <property type="match status" value="1"/>
</dbReference>
<dbReference type="PANTHER" id="PTHR35391:SF7">
    <property type="entry name" value="C2H2-TYPE DOMAIN-CONTAINING PROTEIN"/>
    <property type="match status" value="1"/>
</dbReference>
<feature type="domain" description="Oxidoreductase acuF-like C2H2 type zinc-finger" evidence="2">
    <location>
        <begin position="392"/>
        <end position="418"/>
    </location>
</feature>
<dbReference type="EMBL" id="ML977560">
    <property type="protein sequence ID" value="KAF2006121.1"/>
    <property type="molecule type" value="Genomic_DNA"/>
</dbReference>
<dbReference type="SUPFAM" id="SSF52172">
    <property type="entry name" value="CheY-like"/>
    <property type="match status" value="1"/>
</dbReference>
<proteinExistence type="predicted"/>
<feature type="compositionally biased region" description="Polar residues" evidence="1">
    <location>
        <begin position="559"/>
        <end position="568"/>
    </location>
</feature>
<feature type="region of interest" description="Disordered" evidence="1">
    <location>
        <begin position="98"/>
        <end position="182"/>
    </location>
</feature>
<sequence>MEGLISDAHAKCYFAFEDVLNALQHPVRNFDEQISQKKVGEEFEKYKIWAGNVGAAHSGKRYEISLDYRLREASFFKRQVLSLLGTLNDKTTTVSSLLRGERTPFEERDNALGEDLSGSSSSENNDDDDVPGKEIEEESDESPWEISSNSSGESVASRKSTLPAHNSMQTTRTVKPLAPTNPILTLGRTPQAEMPRLLDSITFTIACLYRIPIRKPAPLDRLKHQTSIDSALYQHFDVMYIKDKFPLLDEALATRLGKMNTRRRQLLYYREAHKQSLDTARVQPKVVPGERQFVLIADLDVDPNTAGRQTTPSQQTVSQAATSHFTLRSKATTIKLGDGSLPLKEEDVDIMALYAPSIAASKSSMASSFTGNDLRIEVPHRPQNEDGEELEWFECPYCLITKNITTAHKWKKHVLEDLQPYICTYGDCNLYNHFFESRDAWFKHEAQHHRIKWFCNTDNHPEYEREEDFRIHMAKDHDTFMDETQFKLLSDVFRHPTRGIEGTCNLCMRSSKKLRSHVSRHLQQISLFALPRINDSAGSGEAERDHDSLLDENKRLARSHTTNSSVDSESPARGYGKNLPDVTDAENIQEPPDIIDDFEVEDIPEVANVSWDDVTDKFSNARRHEYRPLKVLVYGKSAPSPNMVAQCIERLKCEPTRQETRSKALQRLSANGYDIVFIDVKSGDEGVALARAIRNSSGDDFNPHIPMVALLNTKGPVPGLGYYDTTLEFSFGMRKEIERKLVDVFGLLCAWQPSSLEDRESRPTAESGTASDRPEEIEGGMHSEERHSHLNPHGTLSRHGSIDAQAYDDRRSNTS</sequence>
<accession>A0A6A5X0M6</accession>
<name>A0A6A5X0M6_9PLEO</name>
<feature type="compositionally biased region" description="Low complexity" evidence="1">
    <location>
        <begin position="113"/>
        <end position="123"/>
    </location>
</feature>
<feature type="compositionally biased region" description="Basic and acidic residues" evidence="1">
    <location>
        <begin position="772"/>
        <end position="788"/>
    </location>
</feature>
<gene>
    <name evidence="3" type="ORF">P154DRAFT_254087</name>
</gene>
<evidence type="ECO:0000313" key="4">
    <source>
        <dbReference type="Proteomes" id="UP000799779"/>
    </source>
</evidence>
<reference evidence="3" key="1">
    <citation type="journal article" date="2020" name="Stud. Mycol.">
        <title>101 Dothideomycetes genomes: a test case for predicting lifestyles and emergence of pathogens.</title>
        <authorList>
            <person name="Haridas S."/>
            <person name="Albert R."/>
            <person name="Binder M."/>
            <person name="Bloem J."/>
            <person name="Labutti K."/>
            <person name="Salamov A."/>
            <person name="Andreopoulos B."/>
            <person name="Baker S."/>
            <person name="Barry K."/>
            <person name="Bills G."/>
            <person name="Bluhm B."/>
            <person name="Cannon C."/>
            <person name="Castanera R."/>
            <person name="Culley D."/>
            <person name="Daum C."/>
            <person name="Ezra D."/>
            <person name="Gonzalez J."/>
            <person name="Henrissat B."/>
            <person name="Kuo A."/>
            <person name="Liang C."/>
            <person name="Lipzen A."/>
            <person name="Lutzoni F."/>
            <person name="Magnuson J."/>
            <person name="Mondo S."/>
            <person name="Nolan M."/>
            <person name="Ohm R."/>
            <person name="Pangilinan J."/>
            <person name="Park H.-J."/>
            <person name="Ramirez L."/>
            <person name="Alfaro M."/>
            <person name="Sun H."/>
            <person name="Tritt A."/>
            <person name="Yoshinaga Y."/>
            <person name="Zwiers L.-H."/>
            <person name="Turgeon B."/>
            <person name="Goodwin S."/>
            <person name="Spatafora J."/>
            <person name="Crous P."/>
            <person name="Grigoriev I."/>
        </authorList>
    </citation>
    <scope>NUCLEOTIDE SEQUENCE</scope>
    <source>
        <strain evidence="3">CBS 123094</strain>
    </source>
</reference>